<evidence type="ECO:0000313" key="8">
    <source>
        <dbReference type="Proteomes" id="UP001644719"/>
    </source>
</evidence>
<evidence type="ECO:0000256" key="4">
    <source>
        <dbReference type="ARBA" id="ARBA00023316"/>
    </source>
</evidence>
<dbReference type="SUPFAM" id="SSF55846">
    <property type="entry name" value="N-acetylmuramoyl-L-alanine amidase-like"/>
    <property type="match status" value="1"/>
</dbReference>
<dbReference type="PANTHER" id="PTHR30417:SF1">
    <property type="entry name" value="N-ACETYLMURAMOYL-L-ALANINE AMIDASE AMID"/>
    <property type="match status" value="1"/>
</dbReference>
<comment type="catalytic activity">
    <reaction evidence="1">
        <text>Hydrolyzes the link between N-acetylmuramoyl residues and L-amino acid residues in certain cell-wall glycopeptides.</text>
        <dbReference type="EC" id="3.5.1.28"/>
    </reaction>
</comment>
<reference evidence="7 8" key="1">
    <citation type="journal article" date="2020" name="Cell Host Microbe">
        <title>Functional and Genomic Variation between Human-Derived Isolates of Lachnospiraceae Reveals Inter- and Intra-Species Diversity.</title>
        <authorList>
            <person name="Sorbara M.T."/>
            <person name="Littmann E.R."/>
            <person name="Fontana E."/>
            <person name="Moody T.U."/>
            <person name="Kohout C.E."/>
            <person name="Gjonbalaj M."/>
            <person name="Eaton V."/>
            <person name="Seok R."/>
            <person name="Leiner I.M."/>
            <person name="Pamer E.G."/>
        </authorList>
    </citation>
    <scope>NUCLEOTIDE SEQUENCE [LARGE SCALE GENOMIC DNA]</scope>
    <source>
        <strain evidence="7 8">MSK.17.74</strain>
    </source>
</reference>
<dbReference type="Pfam" id="PF01510">
    <property type="entry name" value="Amidase_2"/>
    <property type="match status" value="1"/>
</dbReference>
<keyword evidence="3" id="KW-0378">Hydrolase</keyword>
<dbReference type="EMBL" id="JAAITS010000010">
    <property type="protein sequence ID" value="NSG84813.1"/>
    <property type="molecule type" value="Genomic_DNA"/>
</dbReference>
<name>A0ABX2H3Y3_9FIRM</name>
<gene>
    <name evidence="7" type="ORF">G5B17_05075</name>
</gene>
<dbReference type="Gene3D" id="3.40.80.10">
    <property type="entry name" value="Peptidoglycan recognition protein-like"/>
    <property type="match status" value="1"/>
</dbReference>
<evidence type="ECO:0000256" key="1">
    <source>
        <dbReference type="ARBA" id="ARBA00001561"/>
    </source>
</evidence>
<dbReference type="InterPro" id="IPR002502">
    <property type="entry name" value="Amidase_domain"/>
</dbReference>
<dbReference type="CDD" id="cd06583">
    <property type="entry name" value="PGRP"/>
    <property type="match status" value="1"/>
</dbReference>
<dbReference type="EC" id="3.5.1.28" evidence="2"/>
<proteinExistence type="predicted"/>
<protein>
    <recommendedName>
        <fullName evidence="2">N-acetylmuramoyl-L-alanine amidase</fullName>
        <ecNumber evidence="2">3.5.1.28</ecNumber>
    </recommendedName>
</protein>
<evidence type="ECO:0000256" key="3">
    <source>
        <dbReference type="ARBA" id="ARBA00022801"/>
    </source>
</evidence>
<dbReference type="SMART" id="SM00644">
    <property type="entry name" value="Ami_2"/>
    <property type="match status" value="1"/>
</dbReference>
<comment type="caution">
    <text evidence="7">The sequence shown here is derived from an EMBL/GenBank/DDBJ whole genome shotgun (WGS) entry which is preliminary data.</text>
</comment>
<dbReference type="InterPro" id="IPR051206">
    <property type="entry name" value="NAMLAA_amidase_2"/>
</dbReference>
<keyword evidence="8" id="KW-1185">Reference proteome</keyword>
<feature type="domain" description="N-acetylmuramoyl-L-alanine amidase" evidence="6">
    <location>
        <begin position="51"/>
        <end position="191"/>
    </location>
</feature>
<keyword evidence="4" id="KW-0961">Cell wall biogenesis/degradation</keyword>
<dbReference type="InterPro" id="IPR036505">
    <property type="entry name" value="Amidase/PGRP_sf"/>
</dbReference>
<evidence type="ECO:0000313" key="7">
    <source>
        <dbReference type="EMBL" id="NSG84813.1"/>
    </source>
</evidence>
<evidence type="ECO:0000259" key="6">
    <source>
        <dbReference type="SMART" id="SM00644"/>
    </source>
</evidence>
<evidence type="ECO:0000256" key="5">
    <source>
        <dbReference type="SAM" id="MobiDB-lite"/>
    </source>
</evidence>
<dbReference type="PANTHER" id="PTHR30417">
    <property type="entry name" value="N-ACETYLMURAMOYL-L-ALANINE AMIDASE AMID"/>
    <property type="match status" value="1"/>
</dbReference>
<accession>A0ABX2H3Y3</accession>
<organism evidence="7 8">
    <name type="scientific">Blautia faecis</name>
    <dbReference type="NCBI Taxonomy" id="871665"/>
    <lineage>
        <taxon>Bacteria</taxon>
        <taxon>Bacillati</taxon>
        <taxon>Bacillota</taxon>
        <taxon>Clostridia</taxon>
        <taxon>Lachnospirales</taxon>
        <taxon>Lachnospiraceae</taxon>
        <taxon>Blautia</taxon>
    </lineage>
</organism>
<feature type="region of interest" description="Disordered" evidence="5">
    <location>
        <begin position="13"/>
        <end position="33"/>
    </location>
</feature>
<evidence type="ECO:0000256" key="2">
    <source>
        <dbReference type="ARBA" id="ARBA00011901"/>
    </source>
</evidence>
<dbReference type="Proteomes" id="UP001644719">
    <property type="component" value="Unassembled WGS sequence"/>
</dbReference>
<sequence length="209" mass="23664">MVLLMVRNGQKQEESVETFQETNDHTNYGPEEWMSQGAPYIDVQLLTPNEYSRPQLPLNRADYIAIHYTANPGATAQNNRDYFENLSISHEAKVSSHFVIGLEGEVIQCIPTSEMSYATNSRNVDSISIECCHKDDTGVFEQETYDSVVKLAAWLCARFGLTSEQVIRHYDVTGKECPKYYVDHPDAWERMKADISAQITIDQGLMGIS</sequence>